<dbReference type="KEGG" id="ghi:107886473"/>
<organism evidence="1 2">
    <name type="scientific">Gossypium hirsutum</name>
    <name type="common">Upland cotton</name>
    <name type="synonym">Gossypium mexicanum</name>
    <dbReference type="NCBI Taxonomy" id="3635"/>
    <lineage>
        <taxon>Eukaryota</taxon>
        <taxon>Viridiplantae</taxon>
        <taxon>Streptophyta</taxon>
        <taxon>Embryophyta</taxon>
        <taxon>Tracheophyta</taxon>
        <taxon>Spermatophyta</taxon>
        <taxon>Magnoliopsida</taxon>
        <taxon>eudicotyledons</taxon>
        <taxon>Gunneridae</taxon>
        <taxon>Pentapetalae</taxon>
        <taxon>rosids</taxon>
        <taxon>malvids</taxon>
        <taxon>Malvales</taxon>
        <taxon>Malvaceae</taxon>
        <taxon>Malvoideae</taxon>
        <taxon>Gossypium</taxon>
    </lineage>
</organism>
<accession>A0A1U8HRJ0</accession>
<dbReference type="RefSeq" id="XP_016665934.1">
    <property type="nucleotide sequence ID" value="XM_016810445.2"/>
</dbReference>
<protein>
    <submittedName>
        <fullName evidence="2">Uncharacterized protein</fullName>
    </submittedName>
</protein>
<dbReference type="GeneID" id="107886473"/>
<name>A0A1U8HRJ0_GOSHI</name>
<dbReference type="AlphaFoldDB" id="A0A1U8HRJ0"/>
<evidence type="ECO:0000313" key="2">
    <source>
        <dbReference type="RefSeq" id="XP_016665934.1"/>
    </source>
</evidence>
<dbReference type="Proteomes" id="UP000818029">
    <property type="component" value="Chromosome A03"/>
</dbReference>
<keyword evidence="1" id="KW-1185">Reference proteome</keyword>
<reference evidence="1" key="1">
    <citation type="journal article" date="2020" name="Nat. Genet.">
        <title>Genomic diversifications of five Gossypium allopolyploid species and their impact on cotton improvement.</title>
        <authorList>
            <person name="Chen Z.J."/>
            <person name="Sreedasyam A."/>
            <person name="Ando A."/>
            <person name="Song Q."/>
            <person name="De Santiago L.M."/>
            <person name="Hulse-Kemp A.M."/>
            <person name="Ding M."/>
            <person name="Ye W."/>
            <person name="Kirkbride R.C."/>
            <person name="Jenkins J."/>
            <person name="Plott C."/>
            <person name="Lovell J."/>
            <person name="Lin Y.M."/>
            <person name="Vaughn R."/>
            <person name="Liu B."/>
            <person name="Simpson S."/>
            <person name="Scheffler B.E."/>
            <person name="Wen L."/>
            <person name="Saski C.A."/>
            <person name="Grover C.E."/>
            <person name="Hu G."/>
            <person name="Conover J.L."/>
            <person name="Carlson J.W."/>
            <person name="Shu S."/>
            <person name="Boston L.B."/>
            <person name="Williams M."/>
            <person name="Peterson D.G."/>
            <person name="McGee K."/>
            <person name="Jones D.C."/>
            <person name="Wendel J.F."/>
            <person name="Stelly D.M."/>
            <person name="Grimwood J."/>
            <person name="Schmutz J."/>
        </authorList>
    </citation>
    <scope>NUCLEOTIDE SEQUENCE [LARGE SCALE GENOMIC DNA]</scope>
    <source>
        <strain evidence="1">cv. TM-1</strain>
    </source>
</reference>
<reference evidence="2" key="2">
    <citation type="submission" date="2025-08" db="UniProtKB">
        <authorList>
            <consortium name="RefSeq"/>
        </authorList>
    </citation>
    <scope>IDENTIFICATION</scope>
</reference>
<dbReference type="PaxDb" id="3635-A0A1U8HRJ0"/>
<sequence>MLLLQSPPEGTGGLEVGTVAAGGWVYGGIVVGEVAGGDDVIRELAGVEDGGDDERDFEGDVDVGAEEVMGGFIGETTGVVVGVDFGDGNNPKKDVVLGYFF</sequence>
<proteinExistence type="predicted"/>
<gene>
    <name evidence="2" type="primary">LOC107886473</name>
</gene>
<evidence type="ECO:0000313" key="1">
    <source>
        <dbReference type="Proteomes" id="UP000818029"/>
    </source>
</evidence>